<sequence length="81" mass="8999">MFGGALSGAAGAHADDMVVRDENGIPWSWADEEACLRDGPDTHLDNASDDDFLKYWYCEQHEDGLWYLHNTDSPTDRVGAP</sequence>
<name>A0AA91PEN5_9MYCO</name>
<keyword evidence="2" id="KW-1185">Reference proteome</keyword>
<protein>
    <submittedName>
        <fullName evidence="1">Uncharacterized protein</fullName>
    </submittedName>
</protein>
<gene>
    <name evidence="1" type="ORF">B8W67_09005</name>
</gene>
<reference evidence="1 2" key="1">
    <citation type="submission" date="2017-04" db="EMBL/GenBank/DDBJ databases">
        <title>The new phylogeny of genus Mycobacterium.</title>
        <authorList>
            <person name="Tortoli E."/>
            <person name="Trovato A."/>
            <person name="Cirillo D.M."/>
        </authorList>
    </citation>
    <scope>NUCLEOTIDE SEQUENCE [LARGE SCALE GENOMIC DNA]</scope>
    <source>
        <strain evidence="1 2">KCTC 19819</strain>
    </source>
</reference>
<proteinExistence type="predicted"/>
<accession>A0AA91PEN5</accession>
<comment type="caution">
    <text evidence="1">The sequence shown here is derived from an EMBL/GenBank/DDBJ whole genome shotgun (WGS) entry which is preliminary data.</text>
</comment>
<organism evidence="1 2">
    <name type="scientific">Mycolicibacillus koreensis</name>
    <dbReference type="NCBI Taxonomy" id="1069220"/>
    <lineage>
        <taxon>Bacteria</taxon>
        <taxon>Bacillati</taxon>
        <taxon>Actinomycetota</taxon>
        <taxon>Actinomycetes</taxon>
        <taxon>Mycobacteriales</taxon>
        <taxon>Mycobacteriaceae</taxon>
        <taxon>Mycolicibacillus</taxon>
    </lineage>
</organism>
<dbReference type="EMBL" id="NCXO01000016">
    <property type="protein sequence ID" value="OSC33872.1"/>
    <property type="molecule type" value="Genomic_DNA"/>
</dbReference>
<dbReference type="AlphaFoldDB" id="A0AA91PEN5"/>
<evidence type="ECO:0000313" key="1">
    <source>
        <dbReference type="EMBL" id="OSC33872.1"/>
    </source>
</evidence>
<evidence type="ECO:0000313" key="2">
    <source>
        <dbReference type="Proteomes" id="UP000193577"/>
    </source>
</evidence>
<dbReference type="RefSeq" id="WP_085303636.1">
    <property type="nucleotide sequence ID" value="NZ_AP022594.1"/>
</dbReference>
<dbReference type="Proteomes" id="UP000193577">
    <property type="component" value="Unassembled WGS sequence"/>
</dbReference>